<evidence type="ECO:0000313" key="4">
    <source>
        <dbReference type="Proteomes" id="UP001529510"/>
    </source>
</evidence>
<sequence>MELQDYETPSDKIFNDPIHGQIELHPLLVKIIDTPQFQRLRQIKQLGGTHLVYPGATHTRFEHSIGAAYLAGRLAKVLQEKQQKEFEKKKEEFEKEKKKFQKEKDKEDILCVQIAALCYNLGHGPFSYVFKDKFIPKALELNPDDQWKHEEASVWLFQDIETAVQDIVTKELKDELKDHDLIFIKELIKGVDTSHEEWTATGRTMEKSFLYEIVVNQWNGIDVRKWDYFARDCHYLGISNSFDHQRMLKSARVCEVKTEMKNGRNHICFRDKVADSIYDMFHTRYTLYLQAYQHKIVNIIEEKISEALLAAKDKSTKLSQAVESISEIKTHISGTEEVDENTRTNVLEKFTKLTDHIFEEILYSTDDELKDARTKLQDVVKRRLPKCVGENRISQNMFENKQLLQ</sequence>
<dbReference type="EMBL" id="JAMKFB020000221">
    <property type="protein sequence ID" value="KAL0151838.1"/>
    <property type="molecule type" value="Genomic_DNA"/>
</dbReference>
<keyword evidence="2" id="KW-0175">Coiled coil</keyword>
<dbReference type="InterPro" id="IPR050135">
    <property type="entry name" value="dGTPase-like"/>
</dbReference>
<evidence type="ECO:0000256" key="1">
    <source>
        <dbReference type="ARBA" id="ARBA00005776"/>
    </source>
</evidence>
<dbReference type="Proteomes" id="UP001529510">
    <property type="component" value="Unassembled WGS sequence"/>
</dbReference>
<comment type="similarity">
    <text evidence="1">Belongs to the SAMHD1 family.</text>
</comment>
<dbReference type="SUPFAM" id="SSF109604">
    <property type="entry name" value="HD-domain/PDEase-like"/>
    <property type="match status" value="1"/>
</dbReference>
<comment type="caution">
    <text evidence="3">The sequence shown here is derived from an EMBL/GenBank/DDBJ whole genome shotgun (WGS) entry which is preliminary data.</text>
</comment>
<evidence type="ECO:0000313" key="3">
    <source>
        <dbReference type="EMBL" id="KAL0151838.1"/>
    </source>
</evidence>
<dbReference type="PANTHER" id="PTHR11373:SF4">
    <property type="entry name" value="DEOXYNUCLEOSIDE TRIPHOSPHATE TRIPHOSPHOHYDROLASE SAMHD1"/>
    <property type="match status" value="1"/>
</dbReference>
<dbReference type="AlphaFoldDB" id="A0ABD0MP25"/>
<accession>A0ABD0MP25</accession>
<proteinExistence type="inferred from homology"/>
<protein>
    <recommendedName>
        <fullName evidence="5">HD domain-containing protein</fullName>
    </recommendedName>
</protein>
<feature type="non-terminal residue" evidence="3">
    <location>
        <position position="405"/>
    </location>
</feature>
<organism evidence="3 4">
    <name type="scientific">Cirrhinus mrigala</name>
    <name type="common">Mrigala</name>
    <dbReference type="NCBI Taxonomy" id="683832"/>
    <lineage>
        <taxon>Eukaryota</taxon>
        <taxon>Metazoa</taxon>
        <taxon>Chordata</taxon>
        <taxon>Craniata</taxon>
        <taxon>Vertebrata</taxon>
        <taxon>Euteleostomi</taxon>
        <taxon>Actinopterygii</taxon>
        <taxon>Neopterygii</taxon>
        <taxon>Teleostei</taxon>
        <taxon>Ostariophysi</taxon>
        <taxon>Cypriniformes</taxon>
        <taxon>Cyprinidae</taxon>
        <taxon>Labeoninae</taxon>
        <taxon>Labeonini</taxon>
        <taxon>Cirrhinus</taxon>
    </lineage>
</organism>
<dbReference type="CDD" id="cd00077">
    <property type="entry name" value="HDc"/>
    <property type="match status" value="1"/>
</dbReference>
<dbReference type="Gene3D" id="1.10.3210.10">
    <property type="entry name" value="Hypothetical protein af1432"/>
    <property type="match status" value="1"/>
</dbReference>
<evidence type="ECO:0000256" key="2">
    <source>
        <dbReference type="SAM" id="Coils"/>
    </source>
</evidence>
<dbReference type="InterPro" id="IPR003607">
    <property type="entry name" value="HD/PDEase_dom"/>
</dbReference>
<keyword evidence="4" id="KW-1185">Reference proteome</keyword>
<reference evidence="3 4" key="1">
    <citation type="submission" date="2024-05" db="EMBL/GenBank/DDBJ databases">
        <title>Genome sequencing and assembly of Indian major carp, Cirrhinus mrigala (Hamilton, 1822).</title>
        <authorList>
            <person name="Mohindra V."/>
            <person name="Chowdhury L.M."/>
            <person name="Lal K."/>
            <person name="Jena J.K."/>
        </authorList>
    </citation>
    <scope>NUCLEOTIDE SEQUENCE [LARGE SCALE GENOMIC DNA]</scope>
    <source>
        <strain evidence="3">CM1030</strain>
        <tissue evidence="3">Blood</tissue>
    </source>
</reference>
<name>A0ABD0MP25_CIRMR</name>
<gene>
    <name evidence="3" type="ORF">M9458_052839</name>
</gene>
<dbReference type="PANTHER" id="PTHR11373">
    <property type="entry name" value="DEOXYNUCLEOSIDE TRIPHOSPHATE TRIPHOSPHOHYDROLASE"/>
    <property type="match status" value="1"/>
</dbReference>
<evidence type="ECO:0008006" key="5">
    <source>
        <dbReference type="Google" id="ProtNLM"/>
    </source>
</evidence>
<feature type="coiled-coil region" evidence="2">
    <location>
        <begin position="76"/>
        <end position="110"/>
    </location>
</feature>